<gene>
    <name evidence="1" type="ORF">RHOBADRAFT_45005</name>
</gene>
<dbReference type="RefSeq" id="XP_018270565.1">
    <property type="nucleotide sequence ID" value="XM_018414525.1"/>
</dbReference>
<dbReference type="Proteomes" id="UP000053890">
    <property type="component" value="Unassembled WGS sequence"/>
</dbReference>
<dbReference type="Pfam" id="PF02996">
    <property type="entry name" value="Prefoldin"/>
    <property type="match status" value="1"/>
</dbReference>
<dbReference type="InterPro" id="IPR004127">
    <property type="entry name" value="Prefoldin_subunit_alpha"/>
</dbReference>
<proteinExistence type="predicted"/>
<dbReference type="AlphaFoldDB" id="A0A194S523"/>
<reference evidence="1 2" key="1">
    <citation type="journal article" date="2015" name="Front. Microbiol.">
        <title>Genome sequence of the plant growth promoting endophytic yeast Rhodotorula graminis WP1.</title>
        <authorList>
            <person name="Firrincieli A."/>
            <person name="Otillar R."/>
            <person name="Salamov A."/>
            <person name="Schmutz J."/>
            <person name="Khan Z."/>
            <person name="Redman R.S."/>
            <person name="Fleck N.D."/>
            <person name="Lindquist E."/>
            <person name="Grigoriev I.V."/>
            <person name="Doty S.L."/>
        </authorList>
    </citation>
    <scope>NUCLEOTIDE SEQUENCE [LARGE SCALE GENOMIC DNA]</scope>
    <source>
        <strain evidence="1 2">WP1</strain>
    </source>
</reference>
<dbReference type="SUPFAM" id="SSF46579">
    <property type="entry name" value="Prefoldin"/>
    <property type="match status" value="1"/>
</dbReference>
<dbReference type="GeneID" id="28974973"/>
<protein>
    <recommendedName>
        <fullName evidence="3">Prefoldin subunit</fullName>
    </recommendedName>
</protein>
<evidence type="ECO:0008006" key="3">
    <source>
        <dbReference type="Google" id="ProtNLM"/>
    </source>
</evidence>
<evidence type="ECO:0000313" key="1">
    <source>
        <dbReference type="EMBL" id="KPV74516.1"/>
    </source>
</evidence>
<keyword evidence="2" id="KW-1185">Reference proteome</keyword>
<evidence type="ECO:0000313" key="2">
    <source>
        <dbReference type="Proteomes" id="UP000053890"/>
    </source>
</evidence>
<accession>A0A194S523</accession>
<dbReference type="STRING" id="578459.A0A194S523"/>
<dbReference type="Gene3D" id="1.10.287.370">
    <property type="match status" value="1"/>
</dbReference>
<dbReference type="OrthoDB" id="433124at2759"/>
<dbReference type="InterPro" id="IPR009053">
    <property type="entry name" value="Prefoldin"/>
</dbReference>
<organism evidence="1 2">
    <name type="scientific">Rhodotorula graminis (strain WP1)</name>
    <dbReference type="NCBI Taxonomy" id="578459"/>
    <lineage>
        <taxon>Eukaryota</taxon>
        <taxon>Fungi</taxon>
        <taxon>Dikarya</taxon>
        <taxon>Basidiomycota</taxon>
        <taxon>Pucciniomycotina</taxon>
        <taxon>Microbotryomycetes</taxon>
        <taxon>Sporidiobolales</taxon>
        <taxon>Sporidiobolaceae</taxon>
        <taxon>Rhodotorula</taxon>
    </lineage>
</organism>
<dbReference type="OMA" id="YTIQGAV"/>
<name>A0A194S523_RHOGW</name>
<dbReference type="EMBL" id="KQ474080">
    <property type="protein sequence ID" value="KPV74516.1"/>
    <property type="molecule type" value="Genomic_DNA"/>
</dbReference>
<sequence length="138" mass="15553">MDALAQPPHDRRQLHLRRDQTRALVDQHRDLAARLAQVHAAHKDGNTRMDVAVPLGVNFEAEGVVPDTSRVIVAAGLDDLFLDLELEHALVFVDKRTSILNQKLKTLDEHVARLEKEHDMVVKTLRTAFQLPDDDSKA</sequence>